<evidence type="ECO:0000259" key="1">
    <source>
        <dbReference type="Pfam" id="PF13304"/>
    </source>
</evidence>
<dbReference type="InterPro" id="IPR003959">
    <property type="entry name" value="ATPase_AAA_core"/>
</dbReference>
<name>A0ABM9IFQ7_9BACT</name>
<dbReference type="PANTHER" id="PTHR40396">
    <property type="entry name" value="ATPASE-LIKE PROTEIN"/>
    <property type="match status" value="1"/>
</dbReference>
<proteinExistence type="predicted"/>
<organism evidence="2 3">
    <name type="scientific">Candidatus Methylacidiphilum fumarolicum</name>
    <dbReference type="NCBI Taxonomy" id="591154"/>
    <lineage>
        <taxon>Bacteria</taxon>
        <taxon>Pseudomonadati</taxon>
        <taxon>Verrucomicrobiota</taxon>
        <taxon>Methylacidiphilae</taxon>
        <taxon>Methylacidiphilales</taxon>
        <taxon>Methylacidiphilaceae</taxon>
        <taxon>Methylacidiphilum (ex Ratnadevi et al. 2023)</taxon>
    </lineage>
</organism>
<evidence type="ECO:0000313" key="2">
    <source>
        <dbReference type="EMBL" id="CAI9086566.1"/>
    </source>
</evidence>
<sequence>MLFRLEIENFYSIADRQEIDFCLRVPDDPRFAPIYPNAKKRAPKVVAVFGPNASGKTVFLRAISFLAWFATDSFQLPPYQPLPDFQFKNEHWAKKPTRLAVEIGQRSLFPGREGEAGVYRYEVEIQGQKESLPSSVTKESLSYKPSTARKPLLVFERGDDGRIQGTDLFPILSLPSVFKIRPNTSVISTYAQLGHQIAIEFQKVLQGIRYNLFWYKEALSLERLILLFRQDPELLKQANRELRRLDLGLLELKISQNGELIFTHQGLKESIPWVLESNGTQSFLRSFPHLWMVLKTGGIAVIDELDASIHPDVLREIISWFWDPEKNPSGAQLFFSCHTIHLLEELKKEEILFCEKTPKEGYTRMYRLADIEGISDSEDFVRGYRQGVYGALPNIG</sequence>
<dbReference type="RefSeq" id="WP_009058223.1">
    <property type="nucleotide sequence ID" value="NZ_JAHXRZ010000001.1"/>
</dbReference>
<dbReference type="PANTHER" id="PTHR40396:SF1">
    <property type="entry name" value="ATPASE AAA-TYPE CORE DOMAIN-CONTAINING PROTEIN"/>
    <property type="match status" value="1"/>
</dbReference>
<evidence type="ECO:0000313" key="3">
    <source>
        <dbReference type="Proteomes" id="UP001161497"/>
    </source>
</evidence>
<dbReference type="InterPro" id="IPR027417">
    <property type="entry name" value="P-loop_NTPase"/>
</dbReference>
<accession>A0ABM9IFQ7</accession>
<dbReference type="EMBL" id="OX458932">
    <property type="protein sequence ID" value="CAI9086566.1"/>
    <property type="molecule type" value="Genomic_DNA"/>
</dbReference>
<dbReference type="Pfam" id="PF13304">
    <property type="entry name" value="AAA_21"/>
    <property type="match status" value="1"/>
</dbReference>
<dbReference type="Gene3D" id="3.40.50.300">
    <property type="entry name" value="P-loop containing nucleotide triphosphate hydrolases"/>
    <property type="match status" value="1"/>
</dbReference>
<gene>
    <name evidence="2" type="ORF">MFUM_2256</name>
</gene>
<feature type="domain" description="ATPase AAA-type core" evidence="1">
    <location>
        <begin position="46"/>
        <end position="343"/>
    </location>
</feature>
<keyword evidence="3" id="KW-1185">Reference proteome</keyword>
<reference evidence="2" key="1">
    <citation type="submission" date="2023-03" db="EMBL/GenBank/DDBJ databases">
        <authorList>
            <person name="Cremers G."/>
            <person name="Picone N."/>
        </authorList>
    </citation>
    <scope>NUCLEOTIDE SEQUENCE</scope>
    <source>
        <strain evidence="2">Sample_alias</strain>
    </source>
</reference>
<dbReference type="Proteomes" id="UP001161497">
    <property type="component" value="Chromosome"/>
</dbReference>
<protein>
    <submittedName>
        <fullName evidence="2">Abortive infection protein</fullName>
    </submittedName>
</protein>
<dbReference type="SUPFAM" id="SSF52540">
    <property type="entry name" value="P-loop containing nucleoside triphosphate hydrolases"/>
    <property type="match status" value="1"/>
</dbReference>